<proteinExistence type="predicted"/>
<dbReference type="AlphaFoldDB" id="A0A6C0BKJ5"/>
<organism evidence="1">
    <name type="scientific">viral metagenome</name>
    <dbReference type="NCBI Taxonomy" id="1070528"/>
    <lineage>
        <taxon>unclassified sequences</taxon>
        <taxon>metagenomes</taxon>
        <taxon>organismal metagenomes</taxon>
    </lineage>
</organism>
<evidence type="ECO:0000313" key="1">
    <source>
        <dbReference type="EMBL" id="QHS92542.1"/>
    </source>
</evidence>
<protein>
    <submittedName>
        <fullName evidence="1">Uncharacterized protein</fullName>
    </submittedName>
</protein>
<accession>A0A6C0BKJ5</accession>
<name>A0A6C0BKJ5_9ZZZZ</name>
<dbReference type="EMBL" id="MN739181">
    <property type="protein sequence ID" value="QHS92542.1"/>
    <property type="molecule type" value="Genomic_DNA"/>
</dbReference>
<sequence>MPHIIFRHRLPGELNQVLATLCVNLQKEYDISTLVLTQLLNLDEFIQWVTFLFEQLHAEMLTNLMNFKSSYSHDESMISLDDCEKCGYLITSHENSYVSYCNAHKYLHPHPGMATNSSELDHQFVLKNHKQIIKEKYDHTIYLIYQSFINKLYHSIYSLWSESLRTQCASTCVQIPSEEFGQLMSAMGSDPMLFKSKSTYQHLDTHSNVNVEPVIYIKAYHFDLKRSN</sequence>
<reference evidence="1" key="1">
    <citation type="journal article" date="2020" name="Nature">
        <title>Giant virus diversity and host interactions through global metagenomics.</title>
        <authorList>
            <person name="Schulz F."/>
            <person name="Roux S."/>
            <person name="Paez-Espino D."/>
            <person name="Jungbluth S."/>
            <person name="Walsh D.A."/>
            <person name="Denef V.J."/>
            <person name="McMahon K.D."/>
            <person name="Konstantinidis K.T."/>
            <person name="Eloe-Fadrosh E.A."/>
            <person name="Kyrpides N.C."/>
            <person name="Woyke T."/>
        </authorList>
    </citation>
    <scope>NUCLEOTIDE SEQUENCE</scope>
    <source>
        <strain evidence="1">GVMAG-M-3300014204-73</strain>
    </source>
</reference>